<accession>A0ACB9N3F8</accession>
<proteinExistence type="predicted"/>
<dbReference type="EMBL" id="CM042887">
    <property type="protein sequence ID" value="KAI4330528.1"/>
    <property type="molecule type" value="Genomic_DNA"/>
</dbReference>
<protein>
    <submittedName>
        <fullName evidence="1">Uncharacterized protein</fullName>
    </submittedName>
</protein>
<evidence type="ECO:0000313" key="2">
    <source>
        <dbReference type="Proteomes" id="UP001057402"/>
    </source>
</evidence>
<sequence length="155" mass="17323">MALVRSSLNPNAPLFIPAAVRKVEDFSPEWWQLVTNSTWYRNYWLSLNPEGGVHDADEEGIWGGDAVEMLPDFFDLDAGEDFSAIEAQYEEFLQLSENGDYESNGIVGGATKLSIVKSRCADGRGRRATYPAKYSEKPAKNVNSKCSPRCIQQPR</sequence>
<reference evidence="2" key="1">
    <citation type="journal article" date="2023" name="Front. Plant Sci.">
        <title>Chromosomal-level genome assembly of Melastoma candidum provides insights into trichome evolution.</title>
        <authorList>
            <person name="Zhong Y."/>
            <person name="Wu W."/>
            <person name="Sun C."/>
            <person name="Zou P."/>
            <person name="Liu Y."/>
            <person name="Dai S."/>
            <person name="Zhou R."/>
        </authorList>
    </citation>
    <scope>NUCLEOTIDE SEQUENCE [LARGE SCALE GENOMIC DNA]</scope>
</reference>
<comment type="caution">
    <text evidence="1">The sequence shown here is derived from an EMBL/GenBank/DDBJ whole genome shotgun (WGS) entry which is preliminary data.</text>
</comment>
<keyword evidence="2" id="KW-1185">Reference proteome</keyword>
<name>A0ACB9N3F8_9MYRT</name>
<dbReference type="Proteomes" id="UP001057402">
    <property type="component" value="Chromosome 8"/>
</dbReference>
<evidence type="ECO:0000313" key="1">
    <source>
        <dbReference type="EMBL" id="KAI4330528.1"/>
    </source>
</evidence>
<organism evidence="1 2">
    <name type="scientific">Melastoma candidum</name>
    <dbReference type="NCBI Taxonomy" id="119954"/>
    <lineage>
        <taxon>Eukaryota</taxon>
        <taxon>Viridiplantae</taxon>
        <taxon>Streptophyta</taxon>
        <taxon>Embryophyta</taxon>
        <taxon>Tracheophyta</taxon>
        <taxon>Spermatophyta</taxon>
        <taxon>Magnoliopsida</taxon>
        <taxon>eudicotyledons</taxon>
        <taxon>Gunneridae</taxon>
        <taxon>Pentapetalae</taxon>
        <taxon>rosids</taxon>
        <taxon>malvids</taxon>
        <taxon>Myrtales</taxon>
        <taxon>Melastomataceae</taxon>
        <taxon>Melastomatoideae</taxon>
        <taxon>Melastomateae</taxon>
        <taxon>Melastoma</taxon>
    </lineage>
</organism>
<gene>
    <name evidence="1" type="ORF">MLD38_028810</name>
</gene>